<evidence type="ECO:0000313" key="3">
    <source>
        <dbReference type="Proteomes" id="UP000604475"/>
    </source>
</evidence>
<keyword evidence="3" id="KW-1185">Reference proteome</keyword>
<feature type="region of interest" description="Disordered" evidence="1">
    <location>
        <begin position="98"/>
        <end position="131"/>
    </location>
</feature>
<evidence type="ECO:0000313" key="2">
    <source>
        <dbReference type="EMBL" id="MBL7625879.1"/>
    </source>
</evidence>
<comment type="caution">
    <text evidence="2">The sequence shown here is derived from an EMBL/GenBank/DDBJ whole genome shotgun (WGS) entry which is preliminary data.</text>
</comment>
<dbReference type="EMBL" id="JAEACQ010000122">
    <property type="protein sequence ID" value="MBL7625879.1"/>
    <property type="molecule type" value="Genomic_DNA"/>
</dbReference>
<dbReference type="AlphaFoldDB" id="A0A937RBI4"/>
<feature type="compositionally biased region" description="Low complexity" evidence="1">
    <location>
        <begin position="249"/>
        <end position="260"/>
    </location>
</feature>
<reference evidence="2" key="1">
    <citation type="submission" date="2020-12" db="EMBL/GenBank/DDBJ databases">
        <title>Genomic characterization of non-nitrogen-fixing Frankia strains.</title>
        <authorList>
            <person name="Carlos-Shanley C."/>
            <person name="Guerra T."/>
            <person name="Hahn D."/>
        </authorList>
    </citation>
    <scope>NUCLEOTIDE SEQUENCE</scope>
    <source>
        <strain evidence="2">CN6</strain>
    </source>
</reference>
<dbReference type="RefSeq" id="WP_203010152.1">
    <property type="nucleotide sequence ID" value="NZ_JADWYU010000097.1"/>
</dbReference>
<evidence type="ECO:0000256" key="1">
    <source>
        <dbReference type="SAM" id="MobiDB-lite"/>
    </source>
</evidence>
<name>A0A937RBI4_9ACTN</name>
<accession>A0A937RBI4</accession>
<sequence length="494" mass="49581">MAITGSRRPELPADPPVGLGAGHASLRHRLVAGDPTALADGYARFGDRLLSIAAVTHAPAAAAAIVRAVLVGLWEHPLRYPADDGELAESLAAVTSRLAAEPPPSVAGPTTDPRHRARPTGPLASPTGGEPADPRAALLSVALAHRPAVAAAPPCATGFAAWTAAVDRVLAELTAAGWDRPTGRDGRCAREVVARLAGLDAAVATAIGIPVAASLARAVSDTPAQGIVRAAARRADGAVGAPETGRDTGAVPGGRAARPGAPAPDRPAAYWPAVFWPPVFWPPVLLWRTWHEGARGLCAWLAGREPESARLPVDALGWTAPVEDHLTSRMLGTWLDGGALADVAGVRLPALEPAELRAVTGLALGRVRAAAGVTGGVLALTLTSAIARDGAGPPGGALDRGLAPGTAALGQRAPSGDAVVARWLVGPGREPAAAPDRAADPPVVAEVCLDVVDFCLLAAGRRTPAETAALAVTVAGDPAASRALIAGAAGVLPA</sequence>
<organism evidence="2 3">
    <name type="scientific">Frankia nepalensis</name>
    <dbReference type="NCBI Taxonomy" id="1836974"/>
    <lineage>
        <taxon>Bacteria</taxon>
        <taxon>Bacillati</taxon>
        <taxon>Actinomycetota</taxon>
        <taxon>Actinomycetes</taxon>
        <taxon>Frankiales</taxon>
        <taxon>Frankiaceae</taxon>
        <taxon>Frankia</taxon>
    </lineage>
</organism>
<dbReference type="Proteomes" id="UP000604475">
    <property type="component" value="Unassembled WGS sequence"/>
</dbReference>
<protein>
    <submittedName>
        <fullName evidence="2">Uncharacterized protein</fullName>
    </submittedName>
</protein>
<gene>
    <name evidence="2" type="ORF">I7412_01525</name>
</gene>
<feature type="region of interest" description="Disordered" evidence="1">
    <location>
        <begin position="237"/>
        <end position="263"/>
    </location>
</feature>
<proteinExistence type="predicted"/>